<dbReference type="InterPro" id="IPR036613">
    <property type="entry name" value="MHCII_invariant_trimer_sf"/>
</dbReference>
<keyword evidence="2" id="KW-1133">Transmembrane helix</keyword>
<dbReference type="GO" id="GO:0042289">
    <property type="term" value="F:MHC class II protein binding"/>
    <property type="evidence" value="ECO:0007669"/>
    <property type="project" value="InterPro"/>
</dbReference>
<dbReference type="GO" id="GO:0006886">
    <property type="term" value="P:intracellular protein transport"/>
    <property type="evidence" value="ECO:0007669"/>
    <property type="project" value="InterPro"/>
</dbReference>
<dbReference type="PIRSF" id="PIRSF001992">
    <property type="entry name" value="CD74_antigen"/>
    <property type="match status" value="1"/>
</dbReference>
<evidence type="ECO:0000256" key="1">
    <source>
        <dbReference type="SAM" id="MobiDB-lite"/>
    </source>
</evidence>
<evidence type="ECO:0000313" key="6">
    <source>
        <dbReference type="Proteomes" id="UP000261520"/>
    </source>
</evidence>
<dbReference type="GO" id="GO:0070206">
    <property type="term" value="P:protein trimerization"/>
    <property type="evidence" value="ECO:0007669"/>
    <property type="project" value="InterPro"/>
</dbReference>
<dbReference type="Gene3D" id="1.10.870.10">
    <property type="entry name" value="MHC class II-associated invariant chain, trimerisation domain"/>
    <property type="match status" value="1"/>
</dbReference>
<reference evidence="5" key="1">
    <citation type="submission" date="2025-08" db="UniProtKB">
        <authorList>
            <consortium name="Ensembl"/>
        </authorList>
    </citation>
    <scope>IDENTIFICATION</scope>
</reference>
<name>A0A3B4AZI5_9GOBI</name>
<dbReference type="AlphaFoldDB" id="A0A3B4AZI5"/>
<sequence>KMEHASEDAPLAADSRAGSEQVLVMPSSPTRGSNSHALKVAGITALVCLLVSAQVFTAYLVFDQKQQIQGLQANNQKMERQMTLRSRGTPQKIMMPADSLPLLDFSSDEMTPQNTPKSESPKDHELPEMNESFLANLQTLKQRVSETDWKSFESWMRYWLIFQMAQKPPTHESLSKLLHLKEYCMSKSVKMKYLYFFLHF</sequence>
<accession>A0A3B4AZI5</accession>
<proteinExistence type="predicted"/>
<dbReference type="GO" id="GO:0016020">
    <property type="term" value="C:membrane"/>
    <property type="evidence" value="ECO:0007669"/>
    <property type="project" value="InterPro"/>
</dbReference>
<evidence type="ECO:0000256" key="2">
    <source>
        <dbReference type="SAM" id="Phobius"/>
    </source>
</evidence>
<protein>
    <recommendedName>
        <fullName evidence="7">CD74 molecule, major histocompatibility complex, class II invariant chain a</fullName>
    </recommendedName>
</protein>
<keyword evidence="2" id="KW-0472">Membrane</keyword>
<evidence type="ECO:0000259" key="4">
    <source>
        <dbReference type="Pfam" id="PF09307"/>
    </source>
</evidence>
<dbReference type="InterPro" id="IPR015386">
    <property type="entry name" value="MHC_II-assoc_invar/CLIP_MHC-bd"/>
</dbReference>
<feature type="domain" description="MHC class II-associated invariant chain/CLIP MHC II-interacting" evidence="4">
    <location>
        <begin position="27"/>
        <end position="109"/>
    </location>
</feature>
<dbReference type="Pfam" id="PF09307">
    <property type="entry name" value="MHC2-interact"/>
    <property type="match status" value="1"/>
</dbReference>
<feature type="transmembrane region" description="Helical" evidence="2">
    <location>
        <begin position="40"/>
        <end position="62"/>
    </location>
</feature>
<dbReference type="SUPFAM" id="SSF48305">
    <property type="entry name" value="Class II MHC-associated invariant chain ectoplasmic trimerization domain"/>
    <property type="match status" value="1"/>
</dbReference>
<feature type="compositionally biased region" description="Polar residues" evidence="1">
    <location>
        <begin position="108"/>
        <end position="118"/>
    </location>
</feature>
<dbReference type="GO" id="GO:0019882">
    <property type="term" value="P:antigen processing and presentation"/>
    <property type="evidence" value="ECO:0007669"/>
    <property type="project" value="InterPro"/>
</dbReference>
<dbReference type="Proteomes" id="UP000261520">
    <property type="component" value="Unplaced"/>
</dbReference>
<feature type="domain" description="MHC class II-associated invariant chain trimerisation" evidence="3">
    <location>
        <begin position="125"/>
        <end position="172"/>
    </location>
</feature>
<organism evidence="5 6">
    <name type="scientific">Periophthalmus magnuspinnatus</name>
    <dbReference type="NCBI Taxonomy" id="409849"/>
    <lineage>
        <taxon>Eukaryota</taxon>
        <taxon>Metazoa</taxon>
        <taxon>Chordata</taxon>
        <taxon>Craniata</taxon>
        <taxon>Vertebrata</taxon>
        <taxon>Euteleostomi</taxon>
        <taxon>Actinopterygii</taxon>
        <taxon>Neopterygii</taxon>
        <taxon>Teleostei</taxon>
        <taxon>Neoteleostei</taxon>
        <taxon>Acanthomorphata</taxon>
        <taxon>Gobiaria</taxon>
        <taxon>Gobiiformes</taxon>
        <taxon>Gobioidei</taxon>
        <taxon>Gobiidae</taxon>
        <taxon>Oxudercinae</taxon>
        <taxon>Periophthalmus</taxon>
    </lineage>
</organism>
<feature type="region of interest" description="Disordered" evidence="1">
    <location>
        <begin position="105"/>
        <end position="126"/>
    </location>
</feature>
<reference evidence="5" key="2">
    <citation type="submission" date="2025-09" db="UniProtKB">
        <authorList>
            <consortium name="Ensembl"/>
        </authorList>
    </citation>
    <scope>IDENTIFICATION</scope>
</reference>
<dbReference type="GO" id="GO:0035718">
    <property type="term" value="F:macrophage migration inhibitory factor binding"/>
    <property type="evidence" value="ECO:0007669"/>
    <property type="project" value="InterPro"/>
</dbReference>
<dbReference type="GO" id="GO:0006955">
    <property type="term" value="P:immune response"/>
    <property type="evidence" value="ECO:0007669"/>
    <property type="project" value="InterPro"/>
</dbReference>
<dbReference type="InterPro" id="IPR043530">
    <property type="entry name" value="CD74_antigen"/>
</dbReference>
<dbReference type="InterPro" id="IPR011988">
    <property type="entry name" value="MHC_II-assoc_invariant_trimer"/>
</dbReference>
<evidence type="ECO:0008006" key="7">
    <source>
        <dbReference type="Google" id="ProtNLM"/>
    </source>
</evidence>
<dbReference type="Pfam" id="PF08831">
    <property type="entry name" value="MHCassoc_trimer"/>
    <property type="match status" value="1"/>
</dbReference>
<evidence type="ECO:0000313" key="5">
    <source>
        <dbReference type="Ensembl" id="ENSPMGP00000021761.1"/>
    </source>
</evidence>
<dbReference type="Ensembl" id="ENSPMGT00000023181.1">
    <property type="protein sequence ID" value="ENSPMGP00000021761.1"/>
    <property type="gene ID" value="ENSPMGG00000017618.1"/>
</dbReference>
<feature type="region of interest" description="Disordered" evidence="1">
    <location>
        <begin position="1"/>
        <end position="34"/>
    </location>
</feature>
<keyword evidence="2" id="KW-0812">Transmembrane</keyword>
<keyword evidence="6" id="KW-1185">Reference proteome</keyword>
<evidence type="ECO:0000259" key="3">
    <source>
        <dbReference type="Pfam" id="PF08831"/>
    </source>
</evidence>